<sequence>MPAPAVPDQIAITLPGIGTLAASVTADPDTGAVRYAVRGTHLHGVFLVRPYTVADELVPAGVRVSFGDGASPVRPFQPRPDEPVAFRVRAHGTATCTTPGRLPDPGCVLVEGVVLGENYATRRVPDAAGALLDAAVLALLQYWHTHSGHADRVRAAARHAAPQAVQATRTALANAEAELSATRQQLRHHHERLLRFEELSATPPPPAGPAAGTTRVPYTDHHGQVLGTALVRETAVNRPPGTVTYRVDGARLTGSIVIRPYRHSTDPVPGGVSVQYGTGAVDNRSDEPSSTACACAEPGTTPAPWRSPPSSPESLPRASRAEPRSAQPVPEATKHRWWAVVRALATRYTNRPDIDELRLTAAHDRAAQMGSAERHALAELWRRQAELATTVARLHERLAAATTLLDWPNPGRPTR</sequence>
<keyword evidence="1" id="KW-0175">Coiled coil</keyword>
<dbReference type="OrthoDB" id="4099579at2"/>
<dbReference type="EMBL" id="SUMC01000039">
    <property type="protein sequence ID" value="TKA06378.1"/>
    <property type="molecule type" value="Genomic_DNA"/>
</dbReference>
<evidence type="ECO:0000256" key="2">
    <source>
        <dbReference type="SAM" id="MobiDB-lite"/>
    </source>
</evidence>
<feature type="region of interest" description="Disordered" evidence="2">
    <location>
        <begin position="264"/>
        <end position="332"/>
    </location>
</feature>
<comment type="caution">
    <text evidence="3">The sequence shown here is derived from an EMBL/GenBank/DDBJ whole genome shotgun (WGS) entry which is preliminary data.</text>
</comment>
<dbReference type="AlphaFoldDB" id="A0A4U0SCP6"/>
<evidence type="ECO:0000256" key="1">
    <source>
        <dbReference type="SAM" id="Coils"/>
    </source>
</evidence>
<name>A0A4U0SCP6_9ACTN</name>
<dbReference type="Proteomes" id="UP000305778">
    <property type="component" value="Unassembled WGS sequence"/>
</dbReference>
<accession>A0A4U0SCP6</accession>
<gene>
    <name evidence="3" type="ORF">FCI23_31825</name>
</gene>
<protein>
    <submittedName>
        <fullName evidence="3">Uncharacterized protein</fullName>
    </submittedName>
</protein>
<evidence type="ECO:0000313" key="4">
    <source>
        <dbReference type="Proteomes" id="UP000305778"/>
    </source>
</evidence>
<reference evidence="3 4" key="1">
    <citation type="submission" date="2019-04" db="EMBL/GenBank/DDBJ databases">
        <title>Streptomyces oryziradicis sp. nov., a novel actinomycete isolated from rhizosphere soil of rice (Oryza sativa L.).</title>
        <authorList>
            <person name="Li C."/>
        </authorList>
    </citation>
    <scope>NUCLEOTIDE SEQUENCE [LARGE SCALE GENOMIC DNA]</scope>
    <source>
        <strain evidence="3 4">NEAU-C40</strain>
    </source>
</reference>
<proteinExistence type="predicted"/>
<feature type="coiled-coil region" evidence="1">
    <location>
        <begin position="165"/>
        <end position="192"/>
    </location>
</feature>
<dbReference type="RefSeq" id="WP_136727501.1">
    <property type="nucleotide sequence ID" value="NZ_SUMC01000039.1"/>
</dbReference>
<evidence type="ECO:0000313" key="3">
    <source>
        <dbReference type="EMBL" id="TKA06378.1"/>
    </source>
</evidence>
<organism evidence="3 4">
    <name type="scientific">Actinacidiphila oryziradicis</name>
    <dbReference type="NCBI Taxonomy" id="2571141"/>
    <lineage>
        <taxon>Bacteria</taxon>
        <taxon>Bacillati</taxon>
        <taxon>Actinomycetota</taxon>
        <taxon>Actinomycetes</taxon>
        <taxon>Kitasatosporales</taxon>
        <taxon>Streptomycetaceae</taxon>
        <taxon>Actinacidiphila</taxon>
    </lineage>
</organism>
<keyword evidence="4" id="KW-1185">Reference proteome</keyword>